<dbReference type="Pfam" id="PF00091">
    <property type="entry name" value="Tubulin"/>
    <property type="match status" value="1"/>
</dbReference>
<comment type="caution">
    <text evidence="7">The sequence shown here is derived from an EMBL/GenBank/DDBJ whole genome shotgun (WGS) entry which is preliminary data.</text>
</comment>
<dbReference type="InterPro" id="IPR003008">
    <property type="entry name" value="Tubulin_FtsZ_GTPase"/>
</dbReference>
<dbReference type="PANTHER" id="PTHR36527">
    <property type="entry name" value="OS01G0282866 PROTEIN"/>
    <property type="match status" value="1"/>
</dbReference>
<accession>A0A9D4UNE6</accession>
<keyword evidence="3" id="KW-0547">Nucleotide-binding</keyword>
<dbReference type="GO" id="GO:0005874">
    <property type="term" value="C:microtubule"/>
    <property type="evidence" value="ECO:0007669"/>
    <property type="project" value="UniProtKB-KW"/>
</dbReference>
<dbReference type="InterPro" id="IPR002453">
    <property type="entry name" value="Beta_tubulin"/>
</dbReference>
<dbReference type="FunFam" id="3.40.50.1440:FF:000031">
    <property type="entry name" value="tubulin beta-4A chain isoform X5"/>
    <property type="match status" value="1"/>
</dbReference>
<dbReference type="OrthoDB" id="1662883at2759"/>
<dbReference type="GO" id="GO:0005200">
    <property type="term" value="F:structural constituent of cytoskeleton"/>
    <property type="evidence" value="ECO:0007669"/>
    <property type="project" value="InterPro"/>
</dbReference>
<dbReference type="Proteomes" id="UP000886520">
    <property type="component" value="Chromosome 13"/>
</dbReference>
<dbReference type="PANTHER" id="PTHR36527:SF3">
    <property type="entry name" value="OS01G0282866 PROTEIN"/>
    <property type="match status" value="1"/>
</dbReference>
<reference evidence="7" key="1">
    <citation type="submission" date="2021-01" db="EMBL/GenBank/DDBJ databases">
        <title>Adiantum capillus-veneris genome.</title>
        <authorList>
            <person name="Fang Y."/>
            <person name="Liao Q."/>
        </authorList>
    </citation>
    <scope>NUCLEOTIDE SEQUENCE</scope>
    <source>
        <strain evidence="7">H3</strain>
        <tissue evidence="7">Leaf</tissue>
    </source>
</reference>
<keyword evidence="5" id="KW-0175">Coiled coil</keyword>
<sequence length="343" mass="39159">MASLKAWFNVEVASVCFERAMHRLVECYDGWSREESEYDCDAVQDSMHALTQTRSRTMEIYHRDVDSMRLESKRTRKELEGKKAMLEDELRRQEQGITLLFEEVAMMQDKWATEVAIAKEEMDQQGLVRIMLGQAMDGRWVPPRQSEMSTEWERNMSAHENSQGSRDQITTTGRCKPAMVALKKAWKEEMANVIHAAHCKRAGSGGYLLVIEVVNAQTCAKGNQMDAKFWEVVCIEHGIDPTGSYSGDANVQLERVNVYYEASCRCYVPRTVLMDLEPGTMDNVRTGPYGQIFRPDNFVFGEFGAGNNWAKDHYTEGAELIDSVLDLFRKEAENCDCLQGERL</sequence>
<keyword evidence="2" id="KW-0493">Microtubule</keyword>
<evidence type="ECO:0000313" key="7">
    <source>
        <dbReference type="EMBL" id="KAI5071031.1"/>
    </source>
</evidence>
<evidence type="ECO:0000256" key="1">
    <source>
        <dbReference type="ARBA" id="ARBA00009636"/>
    </source>
</evidence>
<proteinExistence type="inferred from homology"/>
<dbReference type="InterPro" id="IPR036525">
    <property type="entry name" value="Tubulin/FtsZ_GTPase_sf"/>
</dbReference>
<dbReference type="SUPFAM" id="SSF52490">
    <property type="entry name" value="Tubulin nucleotide-binding domain-like"/>
    <property type="match status" value="1"/>
</dbReference>
<dbReference type="GO" id="GO:0005525">
    <property type="term" value="F:GTP binding"/>
    <property type="evidence" value="ECO:0007669"/>
    <property type="project" value="UniProtKB-KW"/>
</dbReference>
<evidence type="ECO:0000256" key="5">
    <source>
        <dbReference type="SAM" id="Coils"/>
    </source>
</evidence>
<keyword evidence="4" id="KW-0342">GTP-binding</keyword>
<gene>
    <name evidence="7" type="ORF">GOP47_0013282</name>
</gene>
<dbReference type="InterPro" id="IPR000217">
    <property type="entry name" value="Tubulin"/>
</dbReference>
<evidence type="ECO:0000313" key="8">
    <source>
        <dbReference type="Proteomes" id="UP000886520"/>
    </source>
</evidence>
<comment type="similarity">
    <text evidence="1">Belongs to the tubulin family.</text>
</comment>
<dbReference type="PRINTS" id="PR01163">
    <property type="entry name" value="BETATUBULIN"/>
</dbReference>
<dbReference type="Gene3D" id="3.40.50.1440">
    <property type="entry name" value="Tubulin/FtsZ, GTPase domain"/>
    <property type="match status" value="1"/>
</dbReference>
<name>A0A9D4UNE6_ADICA</name>
<dbReference type="AlphaFoldDB" id="A0A9D4UNE6"/>
<evidence type="ECO:0000256" key="2">
    <source>
        <dbReference type="ARBA" id="ARBA00022701"/>
    </source>
</evidence>
<protein>
    <recommendedName>
        <fullName evidence="6">Tubulin/FtsZ GTPase domain-containing protein</fullName>
    </recommendedName>
</protein>
<dbReference type="EMBL" id="JABFUD020000013">
    <property type="protein sequence ID" value="KAI5071031.1"/>
    <property type="molecule type" value="Genomic_DNA"/>
</dbReference>
<evidence type="ECO:0000256" key="3">
    <source>
        <dbReference type="ARBA" id="ARBA00022741"/>
    </source>
</evidence>
<feature type="domain" description="Tubulin/FtsZ GTPase" evidence="6">
    <location>
        <begin position="222"/>
        <end position="340"/>
    </location>
</feature>
<organism evidence="7 8">
    <name type="scientific">Adiantum capillus-veneris</name>
    <name type="common">Maidenhair fern</name>
    <dbReference type="NCBI Taxonomy" id="13818"/>
    <lineage>
        <taxon>Eukaryota</taxon>
        <taxon>Viridiplantae</taxon>
        <taxon>Streptophyta</taxon>
        <taxon>Embryophyta</taxon>
        <taxon>Tracheophyta</taxon>
        <taxon>Polypodiopsida</taxon>
        <taxon>Polypodiidae</taxon>
        <taxon>Polypodiales</taxon>
        <taxon>Pteridineae</taxon>
        <taxon>Pteridaceae</taxon>
        <taxon>Vittarioideae</taxon>
        <taxon>Adiantum</taxon>
    </lineage>
</organism>
<keyword evidence="8" id="KW-1185">Reference proteome</keyword>
<feature type="coiled-coil region" evidence="5">
    <location>
        <begin position="69"/>
        <end position="96"/>
    </location>
</feature>
<dbReference type="GO" id="GO:0007017">
    <property type="term" value="P:microtubule-based process"/>
    <property type="evidence" value="ECO:0007669"/>
    <property type="project" value="InterPro"/>
</dbReference>
<dbReference type="GO" id="GO:0003924">
    <property type="term" value="F:GTPase activity"/>
    <property type="evidence" value="ECO:0007669"/>
    <property type="project" value="InterPro"/>
</dbReference>
<dbReference type="PRINTS" id="PR01161">
    <property type="entry name" value="TUBULIN"/>
</dbReference>
<evidence type="ECO:0000256" key="4">
    <source>
        <dbReference type="ARBA" id="ARBA00023134"/>
    </source>
</evidence>
<evidence type="ECO:0000259" key="6">
    <source>
        <dbReference type="Pfam" id="PF00091"/>
    </source>
</evidence>